<feature type="compositionally biased region" description="Polar residues" evidence="1">
    <location>
        <begin position="106"/>
        <end position="147"/>
    </location>
</feature>
<feature type="compositionally biased region" description="Low complexity" evidence="1">
    <location>
        <begin position="244"/>
        <end position="253"/>
    </location>
</feature>
<evidence type="ECO:0000256" key="2">
    <source>
        <dbReference type="SAM" id="SignalP"/>
    </source>
</evidence>
<feature type="compositionally biased region" description="Low complexity" evidence="1">
    <location>
        <begin position="148"/>
        <end position="157"/>
    </location>
</feature>
<proteinExistence type="predicted"/>
<evidence type="ECO:0008006" key="6">
    <source>
        <dbReference type="Google" id="ProtNLM"/>
    </source>
</evidence>
<feature type="compositionally biased region" description="Low complexity" evidence="1">
    <location>
        <begin position="196"/>
        <end position="208"/>
    </location>
</feature>
<protein>
    <recommendedName>
        <fullName evidence="6">ShKT domain-containing protein</fullName>
    </recommendedName>
</protein>
<dbReference type="AlphaFoldDB" id="A0A1A6A451"/>
<keyword evidence="5" id="KW-1185">Reference proteome</keyword>
<feature type="chain" id="PRO_5008342081" description="ShKT domain-containing protein" evidence="2">
    <location>
        <begin position="23"/>
        <end position="313"/>
    </location>
</feature>
<dbReference type="EMBL" id="KI894031">
    <property type="protein sequence ID" value="OBR84833.1"/>
    <property type="molecule type" value="Genomic_DNA"/>
</dbReference>
<keyword evidence="2" id="KW-0732">Signal</keyword>
<name>A0A1A6A451_9TREE</name>
<evidence type="ECO:0000313" key="4">
    <source>
        <dbReference type="EMBL" id="WWC62267.1"/>
    </source>
</evidence>
<feature type="signal peptide" evidence="2">
    <location>
        <begin position="1"/>
        <end position="22"/>
    </location>
</feature>
<dbReference type="RefSeq" id="XP_018262675.1">
    <property type="nucleotide sequence ID" value="XM_018407464.1"/>
</dbReference>
<evidence type="ECO:0000313" key="5">
    <source>
        <dbReference type="Proteomes" id="UP000078595"/>
    </source>
</evidence>
<dbReference type="GeneID" id="28967853"/>
<feature type="region of interest" description="Disordered" evidence="1">
    <location>
        <begin position="106"/>
        <end position="164"/>
    </location>
</feature>
<reference evidence="4" key="2">
    <citation type="submission" date="2013-07" db="EMBL/GenBank/DDBJ databases">
        <authorList>
            <consortium name="The Broad Institute Genome Sequencing Platform"/>
            <person name="Cuomo C."/>
            <person name="Litvintseva A."/>
            <person name="Chen Y."/>
            <person name="Heitman J."/>
            <person name="Sun S."/>
            <person name="Springer D."/>
            <person name="Dromer F."/>
            <person name="Young S.K."/>
            <person name="Zeng Q."/>
            <person name="Gargeya S."/>
            <person name="Fitzgerald M."/>
            <person name="Abouelleil A."/>
            <person name="Alvarado L."/>
            <person name="Berlin A.M."/>
            <person name="Chapman S.B."/>
            <person name="Dewar J."/>
            <person name="Goldberg J."/>
            <person name="Griggs A."/>
            <person name="Gujja S."/>
            <person name="Hansen M."/>
            <person name="Howarth C."/>
            <person name="Imamovic A."/>
            <person name="Larimer J."/>
            <person name="McCowan C."/>
            <person name="Murphy C."/>
            <person name="Pearson M."/>
            <person name="Priest M."/>
            <person name="Roberts A."/>
            <person name="Saif S."/>
            <person name="Shea T."/>
            <person name="Sykes S."/>
            <person name="Wortman J."/>
            <person name="Nusbaum C."/>
            <person name="Birren B."/>
        </authorList>
    </citation>
    <scope>NUCLEOTIDE SEQUENCE</scope>
    <source>
        <strain evidence="4">CBS 10117</strain>
    </source>
</reference>
<accession>A0A1A6A451</accession>
<feature type="region of interest" description="Disordered" evidence="1">
    <location>
        <begin position="242"/>
        <end position="265"/>
    </location>
</feature>
<reference evidence="3" key="1">
    <citation type="submission" date="2013-07" db="EMBL/GenBank/DDBJ databases">
        <title>The Genome Sequence of Cryptococcus dejecticola CBS10117.</title>
        <authorList>
            <consortium name="The Broad Institute Genome Sequencing Platform"/>
            <person name="Cuomo C."/>
            <person name="Litvintseva A."/>
            <person name="Chen Y."/>
            <person name="Heitman J."/>
            <person name="Sun S."/>
            <person name="Springer D."/>
            <person name="Dromer F."/>
            <person name="Young S.K."/>
            <person name="Zeng Q."/>
            <person name="Gargeya S."/>
            <person name="Fitzgerald M."/>
            <person name="Abouelleil A."/>
            <person name="Alvarado L."/>
            <person name="Berlin A.M."/>
            <person name="Chapman S.B."/>
            <person name="Dewar J."/>
            <person name="Goldberg J."/>
            <person name="Griggs A."/>
            <person name="Gujja S."/>
            <person name="Hansen M."/>
            <person name="Howarth C."/>
            <person name="Imamovic A."/>
            <person name="Larimer J."/>
            <person name="McCowan C."/>
            <person name="Murphy C."/>
            <person name="Pearson M."/>
            <person name="Priest M."/>
            <person name="Roberts A."/>
            <person name="Saif S."/>
            <person name="Shea T."/>
            <person name="Sykes S."/>
            <person name="Wortman J."/>
            <person name="Nusbaum C."/>
            <person name="Birren B."/>
        </authorList>
    </citation>
    <scope>NUCLEOTIDE SEQUENCE [LARGE SCALE GENOMIC DNA]</scope>
    <source>
        <strain evidence="3">CBS 10117</strain>
    </source>
</reference>
<gene>
    <name evidence="3" type="ORF">I303_04154</name>
    <name evidence="4" type="ORF">I303_104863</name>
</gene>
<dbReference type="Proteomes" id="UP000078595">
    <property type="component" value="Chromosome 5"/>
</dbReference>
<dbReference type="VEuPathDB" id="FungiDB:I303_04154"/>
<feature type="region of interest" description="Disordered" evidence="1">
    <location>
        <begin position="196"/>
        <end position="215"/>
    </location>
</feature>
<organism evidence="3">
    <name type="scientific">Kwoniella dejecticola CBS 10117</name>
    <dbReference type="NCBI Taxonomy" id="1296121"/>
    <lineage>
        <taxon>Eukaryota</taxon>
        <taxon>Fungi</taxon>
        <taxon>Dikarya</taxon>
        <taxon>Basidiomycota</taxon>
        <taxon>Agaricomycotina</taxon>
        <taxon>Tremellomycetes</taxon>
        <taxon>Tremellales</taxon>
        <taxon>Cryptococcaceae</taxon>
        <taxon>Kwoniella</taxon>
    </lineage>
</organism>
<evidence type="ECO:0000313" key="3">
    <source>
        <dbReference type="EMBL" id="OBR84833.1"/>
    </source>
</evidence>
<dbReference type="EMBL" id="CP144534">
    <property type="protein sequence ID" value="WWC62267.1"/>
    <property type="molecule type" value="Genomic_DNA"/>
</dbReference>
<sequence>MLPNAKLAVLLPLLASLSSTLSAPHPAITANEMTQLSKSGHLLEKKEYTLSLEQKVAVNTDGSMISDIIEPSAYIEQTTVSSSSSAATTAESSSSVLPLGAIQTTKASTVSDATSTDLPSSASEELTIASSGAETPASTSVSDNKPLSTSSSPASTTDPGISSTEDVLVSSATGASVPADQLENFSTTQVDTSTASTAISTSATEPSSNVPSVSDTASAVQSGVVTSAPAAVETSSDSSIHTFSLSASSSDPSNPYGVNEPPASTSNCTLGSRECHGQTMLICDYIQTPPDMSLGWIRQECAVSCDAATGFCV</sequence>
<reference evidence="4" key="3">
    <citation type="submission" date="2024-02" db="EMBL/GenBank/DDBJ databases">
        <title>Comparative genomics of Cryptococcus and Kwoniella reveals pathogenesis evolution and contrasting modes of karyotype evolution via chromosome fusion or intercentromeric recombination.</title>
        <authorList>
            <person name="Coelho M.A."/>
            <person name="David-Palma M."/>
            <person name="Shea T."/>
            <person name="Bowers K."/>
            <person name="McGinley-Smith S."/>
            <person name="Mohammad A.W."/>
            <person name="Gnirke A."/>
            <person name="Yurkov A.M."/>
            <person name="Nowrousian M."/>
            <person name="Sun S."/>
            <person name="Cuomo C.A."/>
            <person name="Heitman J."/>
        </authorList>
    </citation>
    <scope>NUCLEOTIDE SEQUENCE</scope>
    <source>
        <strain evidence="4">CBS 10117</strain>
    </source>
</reference>
<evidence type="ECO:0000256" key="1">
    <source>
        <dbReference type="SAM" id="MobiDB-lite"/>
    </source>
</evidence>
<dbReference type="KEGG" id="kdj:28967853"/>